<gene>
    <name evidence="8" type="ORF">GCM10009824_01550</name>
</gene>
<reference evidence="8 9" key="1">
    <citation type="journal article" date="2019" name="Int. J. Syst. Evol. Microbiol.">
        <title>The Global Catalogue of Microorganisms (GCM) 10K type strain sequencing project: providing services to taxonomists for standard genome sequencing and annotation.</title>
        <authorList>
            <consortium name="The Broad Institute Genomics Platform"/>
            <consortium name="The Broad Institute Genome Sequencing Center for Infectious Disease"/>
            <person name="Wu L."/>
            <person name="Ma J."/>
        </authorList>
    </citation>
    <scope>NUCLEOTIDE SEQUENCE [LARGE SCALE GENOMIC DNA]</scope>
    <source>
        <strain evidence="8 9">JCM 15914</strain>
    </source>
</reference>
<keyword evidence="5 6" id="KW-0472">Membrane</keyword>
<feature type="transmembrane region" description="Helical" evidence="6">
    <location>
        <begin position="285"/>
        <end position="311"/>
    </location>
</feature>
<evidence type="ECO:0000313" key="8">
    <source>
        <dbReference type="EMBL" id="GAA2108374.1"/>
    </source>
</evidence>
<keyword evidence="2" id="KW-1003">Cell membrane</keyword>
<dbReference type="PANTHER" id="PTHR35007">
    <property type="entry name" value="INTEGRAL MEMBRANE PROTEIN-RELATED"/>
    <property type="match status" value="1"/>
</dbReference>
<evidence type="ECO:0000256" key="1">
    <source>
        <dbReference type="ARBA" id="ARBA00004651"/>
    </source>
</evidence>
<keyword evidence="4 6" id="KW-1133">Transmembrane helix</keyword>
<dbReference type="InterPro" id="IPR018076">
    <property type="entry name" value="T2SS_GspF_dom"/>
</dbReference>
<evidence type="ECO:0000256" key="6">
    <source>
        <dbReference type="SAM" id="Phobius"/>
    </source>
</evidence>
<comment type="subcellular location">
    <subcellularLocation>
        <location evidence="1">Cell membrane</location>
        <topology evidence="1">Multi-pass membrane protein</topology>
    </subcellularLocation>
</comment>
<evidence type="ECO:0000256" key="3">
    <source>
        <dbReference type="ARBA" id="ARBA00022692"/>
    </source>
</evidence>
<evidence type="ECO:0000256" key="5">
    <source>
        <dbReference type="ARBA" id="ARBA00023136"/>
    </source>
</evidence>
<evidence type="ECO:0000256" key="2">
    <source>
        <dbReference type="ARBA" id="ARBA00022475"/>
    </source>
</evidence>
<keyword evidence="3 6" id="KW-0812">Transmembrane</keyword>
<keyword evidence="9" id="KW-1185">Reference proteome</keyword>
<dbReference type="RefSeq" id="WP_016997526.1">
    <property type="nucleotide sequence ID" value="NZ_BAAAQA010000002.1"/>
</dbReference>
<feature type="transmembrane region" description="Helical" evidence="6">
    <location>
        <begin position="113"/>
        <end position="132"/>
    </location>
</feature>
<dbReference type="PANTHER" id="PTHR35007:SF4">
    <property type="entry name" value="CONSERVED TRANSMEMBRANE PROTEIN-RELATED"/>
    <property type="match status" value="1"/>
</dbReference>
<proteinExistence type="predicted"/>
<name>A0ABN2XC99_9MICC</name>
<sequence>MNTWTTGVLIALVLAGGLWLMLSAARAVGAPSFADRIAPQLRMVHVSSAMNRRGVVRASRSAGNDRIGPALRQALTWATDKIAPFAGSALVLERRLIRAGQEKSVVDYRAEQVVFAVLGVLFGSVLSIGLILRGNVSVAIVMVGAVLGAFCGVWVRDFLLKQRIAKREKLMLAEFPAVAELMALSVGAGESAVGALERVCRVAEGELVDEFRQVLAQTRAGSGLVTALQDFSSRTDVIPLGRFVDGIIVAIERGTPLAEVLRAQAQDVRDHDKRVLMEIAGKKEIAMLIPVVFFVLPLSVVFAVFPGLAVLEMGF</sequence>
<organism evidence="8 9">
    <name type="scientific">Kocuria atrinae</name>
    <dbReference type="NCBI Taxonomy" id="592377"/>
    <lineage>
        <taxon>Bacteria</taxon>
        <taxon>Bacillati</taxon>
        <taxon>Actinomycetota</taxon>
        <taxon>Actinomycetes</taxon>
        <taxon>Micrococcales</taxon>
        <taxon>Micrococcaceae</taxon>
        <taxon>Kocuria</taxon>
    </lineage>
</organism>
<accession>A0ABN2XC99</accession>
<dbReference type="EMBL" id="BAAAQA010000002">
    <property type="protein sequence ID" value="GAA2108374.1"/>
    <property type="molecule type" value="Genomic_DNA"/>
</dbReference>
<feature type="domain" description="Type II secretion system protein GspF" evidence="7">
    <location>
        <begin position="180"/>
        <end position="303"/>
    </location>
</feature>
<comment type="caution">
    <text evidence="8">The sequence shown here is derived from an EMBL/GenBank/DDBJ whole genome shotgun (WGS) entry which is preliminary data.</text>
</comment>
<dbReference type="Proteomes" id="UP001500166">
    <property type="component" value="Unassembled WGS sequence"/>
</dbReference>
<protein>
    <submittedName>
        <fullName evidence="8">Type II secretion system F family protein</fullName>
    </submittedName>
</protein>
<feature type="transmembrane region" description="Helical" evidence="6">
    <location>
        <begin position="138"/>
        <end position="159"/>
    </location>
</feature>
<evidence type="ECO:0000259" key="7">
    <source>
        <dbReference type="Pfam" id="PF00482"/>
    </source>
</evidence>
<dbReference type="Pfam" id="PF00482">
    <property type="entry name" value="T2SSF"/>
    <property type="match status" value="1"/>
</dbReference>
<evidence type="ECO:0000313" key="9">
    <source>
        <dbReference type="Proteomes" id="UP001500166"/>
    </source>
</evidence>
<evidence type="ECO:0000256" key="4">
    <source>
        <dbReference type="ARBA" id="ARBA00022989"/>
    </source>
</evidence>